<feature type="non-terminal residue" evidence="1">
    <location>
        <position position="1"/>
    </location>
</feature>
<dbReference type="AlphaFoldDB" id="A0A6J4L8X1"/>
<organism evidence="1">
    <name type="scientific">uncultured Chloroflexia bacterium</name>
    <dbReference type="NCBI Taxonomy" id="1672391"/>
    <lineage>
        <taxon>Bacteria</taxon>
        <taxon>Bacillati</taxon>
        <taxon>Chloroflexota</taxon>
        <taxon>Chloroflexia</taxon>
        <taxon>environmental samples</taxon>
    </lineage>
</organism>
<proteinExistence type="predicted"/>
<reference evidence="1" key="1">
    <citation type="submission" date="2020-02" db="EMBL/GenBank/DDBJ databases">
        <authorList>
            <person name="Meier V. D."/>
        </authorList>
    </citation>
    <scope>NUCLEOTIDE SEQUENCE</scope>
    <source>
        <strain evidence="1">AVDCRST_MAG93</strain>
    </source>
</reference>
<dbReference type="EMBL" id="CADCTR010002005">
    <property type="protein sequence ID" value="CAA9326235.1"/>
    <property type="molecule type" value="Genomic_DNA"/>
</dbReference>
<name>A0A6J4L8X1_9CHLR</name>
<protein>
    <submittedName>
        <fullName evidence="1">Uncharacterized protein</fullName>
    </submittedName>
</protein>
<feature type="non-terminal residue" evidence="1">
    <location>
        <position position="35"/>
    </location>
</feature>
<evidence type="ECO:0000313" key="1">
    <source>
        <dbReference type="EMBL" id="CAA9326235.1"/>
    </source>
</evidence>
<gene>
    <name evidence="1" type="ORF">AVDCRST_MAG93-5973</name>
</gene>
<sequence length="35" mass="4178">CREKKCQSREHCCFWSGFRCWCNGQKNPFSFESSA</sequence>
<accession>A0A6J4L8X1</accession>